<name>A0ABR6YCH1_9BURK</name>
<dbReference type="Pfam" id="PF09524">
    <property type="entry name" value="Phg_2220_C"/>
    <property type="match status" value="1"/>
</dbReference>
<evidence type="ECO:0000313" key="2">
    <source>
        <dbReference type="EMBL" id="MBC3874257.1"/>
    </source>
</evidence>
<accession>A0ABR6YCH1</accession>
<keyword evidence="3" id="KW-1185">Reference proteome</keyword>
<sequence>MSGKPNATSVLNHLNEQTGKNYQAVKANLSLIEARLKEGFTVDQCKAVIDTKIKTWAHDEKMSAYLRPKTLFNATNFAQYAGELESNASEVQSWE</sequence>
<dbReference type="InterPro" id="IPR011741">
    <property type="entry name" value="Phg_2220_C"/>
</dbReference>
<proteinExistence type="predicted"/>
<feature type="domain" description="Phage conserved hypothetical protein C-terminal" evidence="1">
    <location>
        <begin position="10"/>
        <end position="80"/>
    </location>
</feature>
<dbReference type="NCBIfam" id="TIGR02220">
    <property type="entry name" value="phg_TIGR02220"/>
    <property type="match status" value="1"/>
</dbReference>
<organism evidence="2 3">
    <name type="scientific">Undibacterium flavidum</name>
    <dbReference type="NCBI Taxonomy" id="2762297"/>
    <lineage>
        <taxon>Bacteria</taxon>
        <taxon>Pseudomonadati</taxon>
        <taxon>Pseudomonadota</taxon>
        <taxon>Betaproteobacteria</taxon>
        <taxon>Burkholderiales</taxon>
        <taxon>Oxalobacteraceae</taxon>
        <taxon>Undibacterium</taxon>
    </lineage>
</organism>
<protein>
    <submittedName>
        <fullName evidence="2">Conserved phage C-terminal domain-containing protein</fullName>
    </submittedName>
</protein>
<evidence type="ECO:0000313" key="3">
    <source>
        <dbReference type="Proteomes" id="UP000624279"/>
    </source>
</evidence>
<dbReference type="Proteomes" id="UP000624279">
    <property type="component" value="Unassembled WGS sequence"/>
</dbReference>
<comment type="caution">
    <text evidence="2">The sequence shown here is derived from an EMBL/GenBank/DDBJ whole genome shotgun (WGS) entry which is preliminary data.</text>
</comment>
<evidence type="ECO:0000259" key="1">
    <source>
        <dbReference type="Pfam" id="PF09524"/>
    </source>
</evidence>
<dbReference type="EMBL" id="JACOGA010000010">
    <property type="protein sequence ID" value="MBC3874257.1"/>
    <property type="molecule type" value="Genomic_DNA"/>
</dbReference>
<gene>
    <name evidence="2" type="ORF">H8K55_11705</name>
</gene>
<dbReference type="RefSeq" id="WP_186942258.1">
    <property type="nucleotide sequence ID" value="NZ_JACOGA010000010.1"/>
</dbReference>
<reference evidence="2 3" key="1">
    <citation type="submission" date="2020-08" db="EMBL/GenBank/DDBJ databases">
        <title>Novel species isolated from subtropical streams in China.</title>
        <authorList>
            <person name="Lu H."/>
        </authorList>
    </citation>
    <scope>NUCLEOTIDE SEQUENCE [LARGE SCALE GENOMIC DNA]</scope>
    <source>
        <strain evidence="2 3">LX15W</strain>
    </source>
</reference>